<evidence type="ECO:0000313" key="7">
    <source>
        <dbReference type="RefSeq" id="XP_058980759.1"/>
    </source>
</evidence>
<name>A0ABM3V4P6_MUSDO</name>
<dbReference type="InterPro" id="IPR013083">
    <property type="entry name" value="Znf_RING/FYVE/PHD"/>
</dbReference>
<evidence type="ECO:0000256" key="3">
    <source>
        <dbReference type="ARBA" id="ARBA00022833"/>
    </source>
</evidence>
<accession>A0ABM3V4P6</accession>
<evidence type="ECO:0000256" key="1">
    <source>
        <dbReference type="ARBA" id="ARBA00022723"/>
    </source>
</evidence>
<evidence type="ECO:0000256" key="4">
    <source>
        <dbReference type="PROSITE-ProRule" id="PRU00146"/>
    </source>
</evidence>
<proteinExistence type="predicted"/>
<evidence type="ECO:0000259" key="5">
    <source>
        <dbReference type="PROSITE" id="PS50016"/>
    </source>
</evidence>
<dbReference type="Pfam" id="PF03564">
    <property type="entry name" value="DUF1759"/>
    <property type="match status" value="1"/>
</dbReference>
<evidence type="ECO:0000313" key="6">
    <source>
        <dbReference type="Proteomes" id="UP001652621"/>
    </source>
</evidence>
<keyword evidence="3" id="KW-0862">Zinc</keyword>
<dbReference type="GeneID" id="131803455"/>
<dbReference type="InterPro" id="IPR011011">
    <property type="entry name" value="Znf_FYVE_PHD"/>
</dbReference>
<dbReference type="InterPro" id="IPR019786">
    <property type="entry name" value="Zinc_finger_PHD-type_CS"/>
</dbReference>
<dbReference type="PROSITE" id="PS01359">
    <property type="entry name" value="ZF_PHD_1"/>
    <property type="match status" value="1"/>
</dbReference>
<dbReference type="InterPro" id="IPR019787">
    <property type="entry name" value="Znf_PHD-finger"/>
</dbReference>
<dbReference type="PANTHER" id="PTHR47331:SF1">
    <property type="entry name" value="GAG-LIKE PROTEIN"/>
    <property type="match status" value="1"/>
</dbReference>
<dbReference type="InterPro" id="IPR001965">
    <property type="entry name" value="Znf_PHD"/>
</dbReference>
<keyword evidence="1" id="KW-0479">Metal-binding</keyword>
<evidence type="ECO:0000256" key="2">
    <source>
        <dbReference type="ARBA" id="ARBA00022771"/>
    </source>
</evidence>
<keyword evidence="2 4" id="KW-0863">Zinc-finger</keyword>
<dbReference type="SUPFAM" id="SSF57903">
    <property type="entry name" value="FYVE/PHD zinc finger"/>
    <property type="match status" value="1"/>
</dbReference>
<dbReference type="PANTHER" id="PTHR47331">
    <property type="entry name" value="PHD-TYPE DOMAIN-CONTAINING PROTEIN"/>
    <property type="match status" value="1"/>
</dbReference>
<sequence length="761" mass="86258">MDPLPHPGQPQIKDVLPQNVQQICQLCHEQLADIVVSCKSCQKPYHTTCAKVPSPQESWLCQSCNTNFSLSASSTHSSLASKDSASRRKTLALKRLEEERELSMRRDQEYLQKKYKILHEIDEEDANDHLPPVSNQITQETNVTVSPPNLTSFNASLHVPNTLPIMTTVAHNPPVNRLYEPTNVTTSRPFNPICPNFPLHSTVNQNVNQPRLSYSQNINNTQQAQSFINREQTERSQPQLLQPTTLETRLRSDQVHARQTVPKDLPTFSGCPEEWPLFSSTYDWSTEVCGLTDAENLIRLQRSLRGEALEAVKRILIHPSCVPHAISTLKLLYGQPDKILFSLKNKIKTLPPINLNKMETITNFAIQVKGLQSTIEACGLFDELNDTSLLQELVAKLPPYYQIIWGSIKLGLQQNDQKTNLTEFANWIFDIGLSASTVNITNNMTLDSVNNRKQKSAFCNTHTETNNKKCLVCSSDCKTVTSCKKFLSADRKDRWNYVNRLELCKHCLRKHSGVCYNRDKSCNVEGCQFKHNKLLHKYVSNNTPRENNEKESDNSNAQNINAHDTQKLNILFKVIPIKIYGNNNKFISSYAFLDDGSSISLIDEEIIKQLELEGEAAPLCLKWTAKIERMEENSQRITVQVSGNNNRNFSVDVRTVRGLSLPKQTLDYKTLSRKFSHLKGLPVESYYAATPKILIGLNNINITLANKIKEGRKNEPIAIKTALGWTVFGPFGSNQAVQYNLHMCECLETESQINRLVKSFF</sequence>
<reference evidence="7" key="1">
    <citation type="submission" date="2025-08" db="UniProtKB">
        <authorList>
            <consortium name="RefSeq"/>
        </authorList>
    </citation>
    <scope>IDENTIFICATION</scope>
    <source>
        <strain evidence="7">Aabys</strain>
        <tissue evidence="7">Whole body</tissue>
    </source>
</reference>
<dbReference type="PROSITE" id="PS50016">
    <property type="entry name" value="ZF_PHD_2"/>
    <property type="match status" value="1"/>
</dbReference>
<gene>
    <name evidence="7" type="primary">LOC131803455</name>
</gene>
<feature type="domain" description="PHD-type" evidence="5">
    <location>
        <begin position="21"/>
        <end position="67"/>
    </location>
</feature>
<dbReference type="InterPro" id="IPR005312">
    <property type="entry name" value="DUF1759"/>
</dbReference>
<dbReference type="Proteomes" id="UP001652621">
    <property type="component" value="Unplaced"/>
</dbReference>
<dbReference type="RefSeq" id="XP_058980759.1">
    <property type="nucleotide sequence ID" value="XM_059124776.1"/>
</dbReference>
<organism evidence="6 7">
    <name type="scientific">Musca domestica</name>
    <name type="common">House fly</name>
    <dbReference type="NCBI Taxonomy" id="7370"/>
    <lineage>
        <taxon>Eukaryota</taxon>
        <taxon>Metazoa</taxon>
        <taxon>Ecdysozoa</taxon>
        <taxon>Arthropoda</taxon>
        <taxon>Hexapoda</taxon>
        <taxon>Insecta</taxon>
        <taxon>Pterygota</taxon>
        <taxon>Neoptera</taxon>
        <taxon>Endopterygota</taxon>
        <taxon>Diptera</taxon>
        <taxon>Brachycera</taxon>
        <taxon>Muscomorpha</taxon>
        <taxon>Muscoidea</taxon>
        <taxon>Muscidae</taxon>
        <taxon>Musca</taxon>
    </lineage>
</organism>
<dbReference type="SMART" id="SM00249">
    <property type="entry name" value="PHD"/>
    <property type="match status" value="1"/>
</dbReference>
<protein>
    <submittedName>
        <fullName evidence="7">Uncharacterized protein LOC131803455</fullName>
    </submittedName>
</protein>
<keyword evidence="6" id="KW-1185">Reference proteome</keyword>
<dbReference type="Gene3D" id="3.30.40.10">
    <property type="entry name" value="Zinc/RING finger domain, C3HC4 (zinc finger)"/>
    <property type="match status" value="1"/>
</dbReference>